<dbReference type="GO" id="GO:0003677">
    <property type="term" value="F:DNA binding"/>
    <property type="evidence" value="ECO:0007669"/>
    <property type="project" value="InterPro"/>
</dbReference>
<dbReference type="GeneID" id="120627804"/>
<feature type="domain" description="MADF" evidence="3">
    <location>
        <begin position="13"/>
        <end position="109"/>
    </location>
</feature>
<protein>
    <recommendedName>
        <fullName evidence="6">MADF domain-containing protein</fullName>
    </recommendedName>
</protein>
<feature type="region of interest" description="Disordered" evidence="2">
    <location>
        <begin position="238"/>
        <end position="260"/>
    </location>
</feature>
<evidence type="ECO:0000313" key="5">
    <source>
        <dbReference type="EMBL" id="JAA84103.1"/>
    </source>
</evidence>
<dbReference type="InterPro" id="IPR006578">
    <property type="entry name" value="MADF-dom"/>
</dbReference>
<dbReference type="AlphaFoldDB" id="S4P5P6"/>
<dbReference type="InterPro" id="IPR039353">
    <property type="entry name" value="TF_Adf1"/>
</dbReference>
<dbReference type="GO" id="GO:0005667">
    <property type="term" value="C:transcription regulator complex"/>
    <property type="evidence" value="ECO:0007669"/>
    <property type="project" value="TreeGrafter"/>
</dbReference>
<name>S4P5P6_9NEOP</name>
<comment type="subcellular location">
    <subcellularLocation>
        <location evidence="1">Nucleus</location>
    </subcellularLocation>
</comment>
<dbReference type="GO" id="GO:0005634">
    <property type="term" value="C:nucleus"/>
    <property type="evidence" value="ECO:0007669"/>
    <property type="project" value="UniProtKB-SubCell"/>
</dbReference>
<keyword evidence="1" id="KW-0539">Nucleus</keyword>
<dbReference type="PANTHER" id="PTHR12243">
    <property type="entry name" value="MADF DOMAIN TRANSCRIPTION FACTOR"/>
    <property type="match status" value="1"/>
</dbReference>
<dbReference type="Pfam" id="PF02944">
    <property type="entry name" value="BESS"/>
    <property type="match status" value="1"/>
</dbReference>
<feature type="region of interest" description="Disordered" evidence="2">
    <location>
        <begin position="128"/>
        <end position="149"/>
    </location>
</feature>
<dbReference type="GO" id="GO:0006357">
    <property type="term" value="P:regulation of transcription by RNA polymerase II"/>
    <property type="evidence" value="ECO:0007669"/>
    <property type="project" value="TreeGrafter"/>
</dbReference>
<evidence type="ECO:0008006" key="6">
    <source>
        <dbReference type="Google" id="ProtNLM"/>
    </source>
</evidence>
<feature type="domain" description="BESS" evidence="4">
    <location>
        <begin position="179"/>
        <end position="218"/>
    </location>
</feature>
<evidence type="ECO:0000259" key="4">
    <source>
        <dbReference type="PROSITE" id="PS51031"/>
    </source>
</evidence>
<accession>S4P5P6</accession>
<dbReference type="Pfam" id="PF10545">
    <property type="entry name" value="MADF_DNA_bdg"/>
    <property type="match status" value="1"/>
</dbReference>
<evidence type="ECO:0000259" key="3">
    <source>
        <dbReference type="PROSITE" id="PS51029"/>
    </source>
</evidence>
<dbReference type="InterPro" id="IPR004210">
    <property type="entry name" value="BESS_motif"/>
</dbReference>
<reference evidence="5" key="2">
    <citation type="submission" date="2013-05" db="EMBL/GenBank/DDBJ databases">
        <authorList>
            <person name="Carter J.-M."/>
            <person name="Baker S.C."/>
            <person name="Pink R."/>
            <person name="Carter D.R.F."/>
            <person name="Collins A."/>
            <person name="Tomlin J."/>
            <person name="Gibbs M."/>
            <person name="Breuker C.J."/>
        </authorList>
    </citation>
    <scope>NUCLEOTIDE SEQUENCE</scope>
    <source>
        <tissue evidence="5">Ovary</tissue>
    </source>
</reference>
<reference evidence="5" key="1">
    <citation type="journal article" date="2013" name="BMC Genomics">
        <title>Unscrambling butterfly oogenesis.</title>
        <authorList>
            <person name="Carter J.M."/>
            <person name="Baker S.C."/>
            <person name="Pink R."/>
            <person name="Carter D.R."/>
            <person name="Collins A."/>
            <person name="Tomlin J."/>
            <person name="Gibbs M."/>
            <person name="Breuker C.J."/>
        </authorList>
    </citation>
    <scope>NUCLEOTIDE SEQUENCE</scope>
    <source>
        <tissue evidence="5">Ovary</tissue>
    </source>
</reference>
<evidence type="ECO:0000256" key="1">
    <source>
        <dbReference type="PROSITE-ProRule" id="PRU00371"/>
    </source>
</evidence>
<dbReference type="SMART" id="SM00595">
    <property type="entry name" value="MADF"/>
    <property type="match status" value="1"/>
</dbReference>
<sequence length="260" mass="30401">MIKTTMYQLNPIRLIEEIKKRPGLYRTEHPADREEKLQLWKEVGAEIYDDWDSFNKATAYDRVLQLQRKWRSLRDAYNRELRARKSTQRGHRRVYIYFKRMSFLGGFEGTVSEEDEDGNDIIFANSPSEDPDPLFPVGPENKPAVKVKRKRRKKSISSYDEAPEEMEMPVFNMDVAEETDSDKLFLMSFLPEMKQLPANVKMWARAQIANVMQEAVTCHFNNSFPSTSNVMDRSNSMAMGRNSPMVKHRRVSSEQFGENI</sequence>
<organism evidence="5">
    <name type="scientific">Pararge aegeria</name>
    <name type="common">speckled wood butterfly</name>
    <dbReference type="NCBI Taxonomy" id="116150"/>
    <lineage>
        <taxon>Eukaryota</taxon>
        <taxon>Metazoa</taxon>
        <taxon>Ecdysozoa</taxon>
        <taxon>Arthropoda</taxon>
        <taxon>Hexapoda</taxon>
        <taxon>Insecta</taxon>
        <taxon>Pterygota</taxon>
        <taxon>Neoptera</taxon>
        <taxon>Endopterygota</taxon>
        <taxon>Lepidoptera</taxon>
        <taxon>Glossata</taxon>
        <taxon>Ditrysia</taxon>
        <taxon>Papilionoidea</taxon>
        <taxon>Nymphalidae</taxon>
        <taxon>Satyrinae</taxon>
        <taxon>Satyrini</taxon>
        <taxon>Parargina</taxon>
        <taxon>Pararge</taxon>
    </lineage>
</organism>
<dbReference type="RefSeq" id="XP_039751784.1">
    <property type="nucleotide sequence ID" value="XM_039895850.1"/>
</dbReference>
<dbReference type="PROSITE" id="PS51029">
    <property type="entry name" value="MADF"/>
    <property type="match status" value="1"/>
</dbReference>
<dbReference type="EMBL" id="GAIX01008457">
    <property type="protein sequence ID" value="JAA84103.1"/>
    <property type="molecule type" value="Transcribed_RNA"/>
</dbReference>
<dbReference type="PROSITE" id="PS51031">
    <property type="entry name" value="BESS"/>
    <property type="match status" value="1"/>
</dbReference>
<evidence type="ECO:0000256" key="2">
    <source>
        <dbReference type="SAM" id="MobiDB-lite"/>
    </source>
</evidence>
<proteinExistence type="predicted"/>
<dbReference type="PANTHER" id="PTHR12243:SF67">
    <property type="entry name" value="COREPRESSOR OF PANGOLIN, ISOFORM A-RELATED"/>
    <property type="match status" value="1"/>
</dbReference>